<dbReference type="Proteomes" id="UP001163266">
    <property type="component" value="Chromosome"/>
</dbReference>
<gene>
    <name evidence="2" type="ORF">OMP39_03120</name>
</gene>
<organism evidence="2 3">
    <name type="scientific">Caldimonas aquatica</name>
    <dbReference type="NCBI Taxonomy" id="376175"/>
    <lineage>
        <taxon>Bacteria</taxon>
        <taxon>Pseudomonadati</taxon>
        <taxon>Pseudomonadota</taxon>
        <taxon>Betaproteobacteria</taxon>
        <taxon>Burkholderiales</taxon>
        <taxon>Sphaerotilaceae</taxon>
        <taxon>Caldimonas</taxon>
    </lineage>
</organism>
<dbReference type="RefSeq" id="WP_264893349.1">
    <property type="nucleotide sequence ID" value="NZ_CP110257.1"/>
</dbReference>
<evidence type="ECO:0000313" key="3">
    <source>
        <dbReference type="Proteomes" id="UP001163266"/>
    </source>
</evidence>
<feature type="compositionally biased region" description="Low complexity" evidence="1">
    <location>
        <begin position="71"/>
        <end position="82"/>
    </location>
</feature>
<evidence type="ECO:0000313" key="2">
    <source>
        <dbReference type="EMBL" id="UZD55595.1"/>
    </source>
</evidence>
<name>A0ABY6MUB1_9BURK</name>
<keyword evidence="3" id="KW-1185">Reference proteome</keyword>
<dbReference type="EMBL" id="CP110257">
    <property type="protein sequence ID" value="UZD55595.1"/>
    <property type="molecule type" value="Genomic_DNA"/>
</dbReference>
<feature type="region of interest" description="Disordered" evidence="1">
    <location>
        <begin position="71"/>
        <end position="102"/>
    </location>
</feature>
<evidence type="ECO:0000256" key="1">
    <source>
        <dbReference type="SAM" id="MobiDB-lite"/>
    </source>
</evidence>
<proteinExistence type="predicted"/>
<protein>
    <submittedName>
        <fullName evidence="2">Uncharacterized protein</fullName>
    </submittedName>
</protein>
<reference evidence="2" key="1">
    <citation type="submission" date="2022-10" db="EMBL/GenBank/DDBJ databases">
        <title>Complete genome sequence of Schlegelella aquatica LMG 23380.</title>
        <authorList>
            <person name="Musilova J."/>
            <person name="Kourilova X."/>
            <person name="Bezdicek M."/>
            <person name="Hermankova K."/>
            <person name="Obruca S."/>
            <person name="Sedlar K."/>
        </authorList>
    </citation>
    <scope>NUCLEOTIDE SEQUENCE</scope>
    <source>
        <strain evidence="2">LMG 23380</strain>
    </source>
</reference>
<sequence>MGTVYRKTDKGQAEITTRQFQLPMKLRSALIMVDGKRTDEDLLRMIPGQAQEVLQTLLNEGFIEVVAVAAPPRPSSSSSRPPEGAASKPATPGLPPAPSRPLDQMRTQAVRFVVEQLGPLGDDIAIRMEKARSWPDLHPALVIAHRLLADNRGAATADAFKAAFLTAE</sequence>
<accession>A0ABY6MUB1</accession>